<dbReference type="EMBL" id="CP045423">
    <property type="protein sequence ID" value="QFU15860.1"/>
    <property type="molecule type" value="Genomic_DNA"/>
</dbReference>
<keyword evidence="4 6" id="KW-0949">S-adenosyl-L-methionine</keyword>
<keyword evidence="1" id="KW-0004">4Fe-4S</keyword>
<dbReference type="Gene3D" id="2.40.50.1070">
    <property type="match status" value="1"/>
</dbReference>
<dbReference type="GO" id="GO:0070041">
    <property type="term" value="F:rRNA (uridine-C5-)-methyltransferase activity"/>
    <property type="evidence" value="ECO:0007669"/>
    <property type="project" value="TreeGrafter"/>
</dbReference>
<dbReference type="SUPFAM" id="SSF53335">
    <property type="entry name" value="S-adenosyl-L-methionine-dependent methyltransferases"/>
    <property type="match status" value="1"/>
</dbReference>
<dbReference type="InterPro" id="IPR010280">
    <property type="entry name" value="U5_MeTrfase_fam"/>
</dbReference>
<dbReference type="SUPFAM" id="SSF50249">
    <property type="entry name" value="Nucleic acid-binding proteins"/>
    <property type="match status" value="1"/>
</dbReference>
<dbReference type="GO" id="GO:0051539">
    <property type="term" value="F:4 iron, 4 sulfur cluster binding"/>
    <property type="evidence" value="ECO:0007669"/>
    <property type="project" value="UniProtKB-KW"/>
</dbReference>
<evidence type="ECO:0000256" key="1">
    <source>
        <dbReference type="ARBA" id="ARBA00022485"/>
    </source>
</evidence>
<reference evidence="7 8" key="1">
    <citation type="submission" date="2019-10" db="EMBL/GenBank/DDBJ databases">
        <title>Isolation, Identification of Microvirga thermotolerans HR1, a novel thermophilic bacterium and Comparative Genomics of the genus Microvirga.</title>
        <authorList>
            <person name="Li J."/>
            <person name="Zhang W."/>
            <person name="Lin M."/>
            <person name="Wang J."/>
        </authorList>
    </citation>
    <scope>NUCLEOTIDE SEQUENCE [LARGE SCALE GENOMIC DNA]</scope>
    <source>
        <strain evidence="7 8">HR1</strain>
    </source>
</reference>
<dbReference type="Gene3D" id="3.40.50.150">
    <property type="entry name" value="Vaccinia Virus protein VP39"/>
    <property type="match status" value="1"/>
</dbReference>
<evidence type="ECO:0000256" key="3">
    <source>
        <dbReference type="ARBA" id="ARBA00022679"/>
    </source>
</evidence>
<dbReference type="AlphaFoldDB" id="A0A5P9JWQ7"/>
<proteinExistence type="inferred from homology"/>
<dbReference type="CDD" id="cd02440">
    <property type="entry name" value="AdoMet_MTases"/>
    <property type="match status" value="1"/>
</dbReference>
<evidence type="ECO:0000256" key="6">
    <source>
        <dbReference type="PROSITE-ProRule" id="PRU01024"/>
    </source>
</evidence>
<keyword evidence="5" id="KW-0411">Iron-sulfur</keyword>
<evidence type="ECO:0000313" key="7">
    <source>
        <dbReference type="EMBL" id="QFU15860.1"/>
    </source>
</evidence>
<keyword evidence="1" id="KW-0479">Metal-binding</keyword>
<dbReference type="InterPro" id="IPR029063">
    <property type="entry name" value="SAM-dependent_MTases_sf"/>
</dbReference>
<keyword evidence="8" id="KW-1185">Reference proteome</keyword>
<feature type="active site" description="Nucleophile" evidence="6">
    <location>
        <position position="377"/>
    </location>
</feature>
<keyword evidence="2 6" id="KW-0489">Methyltransferase</keyword>
<dbReference type="Pfam" id="PF05958">
    <property type="entry name" value="tRNA_U5-meth_tr"/>
    <property type="match status" value="1"/>
</dbReference>
<organism evidence="7 8">
    <name type="scientific">Microvirga thermotolerans</name>
    <dbReference type="NCBI Taxonomy" id="2651334"/>
    <lineage>
        <taxon>Bacteria</taxon>
        <taxon>Pseudomonadati</taxon>
        <taxon>Pseudomonadota</taxon>
        <taxon>Alphaproteobacteria</taxon>
        <taxon>Hyphomicrobiales</taxon>
        <taxon>Methylobacteriaceae</taxon>
        <taxon>Microvirga</taxon>
    </lineage>
</organism>
<evidence type="ECO:0000313" key="8">
    <source>
        <dbReference type="Proteomes" id="UP000325614"/>
    </source>
</evidence>
<evidence type="ECO:0000256" key="5">
    <source>
        <dbReference type="ARBA" id="ARBA00023014"/>
    </source>
</evidence>
<protein>
    <submittedName>
        <fullName evidence="7">RNA methyltransferase</fullName>
    </submittedName>
</protein>
<feature type="binding site" evidence="6">
    <location>
        <position position="283"/>
    </location>
    <ligand>
        <name>S-adenosyl-L-methionine</name>
        <dbReference type="ChEBI" id="CHEBI:59789"/>
    </ligand>
</feature>
<feature type="binding site" evidence="6">
    <location>
        <position position="256"/>
    </location>
    <ligand>
        <name>S-adenosyl-L-methionine</name>
        <dbReference type="ChEBI" id="CHEBI:59789"/>
    </ligand>
</feature>
<dbReference type="Gene3D" id="2.40.50.140">
    <property type="entry name" value="Nucleic acid-binding proteins"/>
    <property type="match status" value="1"/>
</dbReference>
<dbReference type="GO" id="GO:0070475">
    <property type="term" value="P:rRNA base methylation"/>
    <property type="evidence" value="ECO:0007669"/>
    <property type="project" value="TreeGrafter"/>
</dbReference>
<gene>
    <name evidence="7" type="ORF">GDR74_06290</name>
</gene>
<dbReference type="RefSeq" id="WP_152585505.1">
    <property type="nucleotide sequence ID" value="NZ_CP045423.1"/>
</dbReference>
<name>A0A5P9JWQ7_9HYPH</name>
<evidence type="ECO:0000256" key="4">
    <source>
        <dbReference type="ARBA" id="ARBA00022691"/>
    </source>
</evidence>
<keyword evidence="1" id="KW-0408">Iron</keyword>
<feature type="binding site" evidence="6">
    <location>
        <position position="303"/>
    </location>
    <ligand>
        <name>S-adenosyl-L-methionine</name>
        <dbReference type="ChEBI" id="CHEBI:59789"/>
    </ligand>
</feature>
<dbReference type="PANTHER" id="PTHR11061:SF49">
    <property type="entry name" value="23S RRNA (URACIL(1939)-C(5))-METHYLTRANSFERASE RLMD"/>
    <property type="match status" value="1"/>
</dbReference>
<accession>A0A5P9JWQ7</accession>
<dbReference type="PROSITE" id="PS51687">
    <property type="entry name" value="SAM_MT_RNA_M5U"/>
    <property type="match status" value="1"/>
</dbReference>
<keyword evidence="3 6" id="KW-0808">Transferase</keyword>
<comment type="similarity">
    <text evidence="6">Belongs to the class I-like SAM-binding methyltransferase superfamily. RNA M5U methyltransferase family.</text>
</comment>
<evidence type="ECO:0000256" key="2">
    <source>
        <dbReference type="ARBA" id="ARBA00022603"/>
    </source>
</evidence>
<dbReference type="KEGG" id="mico:GDR74_06290"/>
<dbReference type="InterPro" id="IPR012340">
    <property type="entry name" value="NA-bd_OB-fold"/>
</dbReference>
<dbReference type="PANTHER" id="PTHR11061">
    <property type="entry name" value="RNA M5U METHYLTRANSFERASE"/>
    <property type="match status" value="1"/>
</dbReference>
<sequence length="427" mass="46366">MAERVTIERLGARADGIAATPDGPVFVPYALPGETAEIAKDGQRARLVRVVDASPERETPFCPYFGECGGCATQHMRHAFYQAWKQDILAQTLRHARIEAPVEPMIDAHGEGRRRVTLHVRFPDVRSPDVRSPDRAMHVGFMAARSHHVIGIDHCPIAVPALRQSAPRIARAIGEHLKSARKPLDIQITATRAGLDVDIRGHGPAKDRDRLGLVDLAAALDLARLSLHGDVVVERRPPAILMGRAAVVPPPGSFLQATERGEAVLAGFAVEACRGAKRVADLFSGCGPFALRLAERSEVHAVETDKGSMAALDRAARTTQGLRRVTVEARDLFRRPLLAPELNAFDAVVIDPPRAGAEAQARQIAASKVPLVVSVSCDAATFARDAAILMEGGYRLERVVPVDQFKHSPHLEVVGILRREPVSNRRQ</sequence>
<feature type="binding site" evidence="6">
    <location>
        <position position="351"/>
    </location>
    <ligand>
        <name>S-adenosyl-L-methionine</name>
        <dbReference type="ChEBI" id="CHEBI:59789"/>
    </ligand>
</feature>
<dbReference type="Proteomes" id="UP000325614">
    <property type="component" value="Chromosome"/>
</dbReference>